<evidence type="ECO:0000313" key="2">
    <source>
        <dbReference type="Proteomes" id="UP000818323"/>
    </source>
</evidence>
<proteinExistence type="predicted"/>
<dbReference type="Proteomes" id="UP000818323">
    <property type="component" value="Unassembled WGS sequence"/>
</dbReference>
<dbReference type="RefSeq" id="WP_161725583.1">
    <property type="nucleotide sequence ID" value="NZ_JAAAXI010000021.1"/>
</dbReference>
<organism evidence="1 2">
    <name type="scientific">Microvirga arsenatis</name>
    <dbReference type="NCBI Taxonomy" id="2692265"/>
    <lineage>
        <taxon>Bacteria</taxon>
        <taxon>Pseudomonadati</taxon>
        <taxon>Pseudomonadota</taxon>
        <taxon>Alphaproteobacteria</taxon>
        <taxon>Hyphomicrobiales</taxon>
        <taxon>Methylobacteriaceae</taxon>
        <taxon>Microvirga</taxon>
    </lineage>
</organism>
<keyword evidence="2" id="KW-1185">Reference proteome</keyword>
<sequence length="65" mass="7651">MPHRFKVDDRVHFNSKTAPQNAAEGFLHLVTSFDEQEEHRTWRVERLLPVGDAGYQYHIRCLEDG</sequence>
<protein>
    <submittedName>
        <fullName evidence="1">Uncharacterized protein</fullName>
    </submittedName>
</protein>
<accession>A0ABW9Z478</accession>
<comment type="caution">
    <text evidence="1">The sequence shown here is derived from an EMBL/GenBank/DDBJ whole genome shotgun (WGS) entry which is preliminary data.</text>
</comment>
<evidence type="ECO:0000313" key="1">
    <source>
        <dbReference type="EMBL" id="NBJ26741.1"/>
    </source>
</evidence>
<reference evidence="1 2" key="1">
    <citation type="submission" date="2020-01" db="EMBL/GenBank/DDBJ databases">
        <title>Microvirga sp. nov., an arsenate reduction bacterium isolated from Tibet hotspring sediments.</title>
        <authorList>
            <person name="Yuan C.-G."/>
        </authorList>
    </citation>
    <scope>NUCLEOTIDE SEQUENCE [LARGE SCALE GENOMIC DNA]</scope>
    <source>
        <strain evidence="1 2">SYSU G3D203</strain>
    </source>
</reference>
<name>A0ABW9Z478_9HYPH</name>
<gene>
    <name evidence="1" type="ORF">GR303_20565</name>
</gene>
<dbReference type="EMBL" id="JAAAXJ010000018">
    <property type="protein sequence ID" value="NBJ26741.1"/>
    <property type="molecule type" value="Genomic_DNA"/>
</dbReference>